<dbReference type="RefSeq" id="WP_076554924.1">
    <property type="nucleotide sequence ID" value="NZ_FTNU01000004.1"/>
</dbReference>
<accession>A0A1N7ED13</accession>
<proteinExistence type="predicted"/>
<dbReference type="Proteomes" id="UP000187495">
    <property type="component" value="Unassembled WGS sequence"/>
</dbReference>
<evidence type="ECO:0000313" key="2">
    <source>
        <dbReference type="Proteomes" id="UP000187495"/>
    </source>
</evidence>
<dbReference type="STRING" id="34061.B0189_06960"/>
<sequence>MYITNHNMSRLIEKVELSANEILKLPDIQYFISDQELTQLSRAKKFFQGAQTTNLSIIKEVSVPKDTFTKLYEGIPPAYHINQDCYRLQNHYQNLFIPKEVQAKGKAEVQRFRKYVKTFDFDELEQESTIIAIKAEFGFADERFAKEESNNSGATQIDFTKLLLSDIQNILNSSIQEMKNFSNISKIHEKVFQLRYRTPEDICRLTRKHNPQTSEAAKNLSELKHHLLLSKMALFQKEVNFNINNINEQLLKNNGFRACSTCIPKTSRQKIIFV</sequence>
<evidence type="ECO:0000313" key="1">
    <source>
        <dbReference type="EMBL" id="SIR85960.1"/>
    </source>
</evidence>
<name>A0A1N7ED13_9GAMM</name>
<keyword evidence="2" id="KW-1185">Reference proteome</keyword>
<dbReference type="EMBL" id="FTNU01000004">
    <property type="protein sequence ID" value="SIR85960.1"/>
    <property type="molecule type" value="Genomic_DNA"/>
</dbReference>
<reference evidence="2" key="1">
    <citation type="submission" date="2017-01" db="EMBL/GenBank/DDBJ databases">
        <authorList>
            <person name="Varghese N."/>
            <person name="Submissions S."/>
        </authorList>
    </citation>
    <scope>NUCLEOTIDE SEQUENCE [LARGE SCALE GENOMIC DNA]</scope>
    <source>
        <strain evidence="2">DSM 21768</strain>
    </source>
</reference>
<organism evidence="1 2">
    <name type="scientific">Moraxella cuniculi DSM 21768</name>
    <dbReference type="NCBI Taxonomy" id="1122245"/>
    <lineage>
        <taxon>Bacteria</taxon>
        <taxon>Pseudomonadati</taxon>
        <taxon>Pseudomonadota</taxon>
        <taxon>Gammaproteobacteria</taxon>
        <taxon>Moraxellales</taxon>
        <taxon>Moraxellaceae</taxon>
        <taxon>Moraxella</taxon>
    </lineage>
</organism>
<gene>
    <name evidence="1" type="ORF">SAMN02745664_10462</name>
</gene>
<protein>
    <submittedName>
        <fullName evidence="1">Uncharacterized protein</fullName>
    </submittedName>
</protein>
<dbReference type="AlphaFoldDB" id="A0A1N7ED13"/>